<proteinExistence type="predicted"/>
<protein>
    <submittedName>
        <fullName evidence="2">Uncharacterized protein</fullName>
    </submittedName>
</protein>
<keyword evidence="3" id="KW-1185">Reference proteome</keyword>
<dbReference type="AlphaFoldDB" id="A0AB34INR1"/>
<dbReference type="EMBL" id="JBGBPQ010000020">
    <property type="protein sequence ID" value="KAL1504051.1"/>
    <property type="molecule type" value="Genomic_DNA"/>
</dbReference>
<evidence type="ECO:0000313" key="3">
    <source>
        <dbReference type="Proteomes" id="UP001515480"/>
    </source>
</evidence>
<gene>
    <name evidence="2" type="ORF">AB1Y20_010461</name>
</gene>
<sequence>MAAKRPWWHEIVDGLSTEKTPAARPSAAVPRSDGFGDLADPRFFGTGSRTSHMVRSPASRKKVLEWDPGSPAVEWVRRATFDGRAIAIRRAQDARGRHAQTLGITPLIGRLGPPARALAPPPRPQSAPLLRWGSEPFRNELPLAPARRAETRLPAPLAGTVLPGNPFPLALEGTATAARREAPSSLCDRAVVADAHATPPFTATLPPPPPAAPCGSPTEEHPPSIPPQRVGSQGVGFPSEPPPPLSRAEEKGRSTHACAPASLMYWQCELGIYGPVRLRTPRGLPATPPVGSLRVNTRHRMG</sequence>
<feature type="region of interest" description="Disordered" evidence="1">
    <location>
        <begin position="18"/>
        <end position="41"/>
    </location>
</feature>
<accession>A0AB34INR1</accession>
<dbReference type="Proteomes" id="UP001515480">
    <property type="component" value="Unassembled WGS sequence"/>
</dbReference>
<comment type="caution">
    <text evidence="2">The sequence shown here is derived from an EMBL/GenBank/DDBJ whole genome shotgun (WGS) entry which is preliminary data.</text>
</comment>
<evidence type="ECO:0000313" key="2">
    <source>
        <dbReference type="EMBL" id="KAL1504051.1"/>
    </source>
</evidence>
<evidence type="ECO:0000256" key="1">
    <source>
        <dbReference type="SAM" id="MobiDB-lite"/>
    </source>
</evidence>
<name>A0AB34INR1_PRYPA</name>
<organism evidence="2 3">
    <name type="scientific">Prymnesium parvum</name>
    <name type="common">Toxic golden alga</name>
    <dbReference type="NCBI Taxonomy" id="97485"/>
    <lineage>
        <taxon>Eukaryota</taxon>
        <taxon>Haptista</taxon>
        <taxon>Haptophyta</taxon>
        <taxon>Prymnesiophyceae</taxon>
        <taxon>Prymnesiales</taxon>
        <taxon>Prymnesiaceae</taxon>
        <taxon>Prymnesium</taxon>
    </lineage>
</organism>
<feature type="compositionally biased region" description="Low complexity" evidence="1">
    <location>
        <begin position="22"/>
        <end position="32"/>
    </location>
</feature>
<feature type="region of interest" description="Disordered" evidence="1">
    <location>
        <begin position="199"/>
        <end position="254"/>
    </location>
</feature>
<reference evidence="2 3" key="1">
    <citation type="journal article" date="2024" name="Science">
        <title>Giant polyketide synthase enzymes in the biosynthesis of giant marine polyether toxins.</title>
        <authorList>
            <person name="Fallon T.R."/>
            <person name="Shende V.V."/>
            <person name="Wierzbicki I.H."/>
            <person name="Pendleton A.L."/>
            <person name="Watervoot N.F."/>
            <person name="Auber R.P."/>
            <person name="Gonzalez D.J."/>
            <person name="Wisecaver J.H."/>
            <person name="Moore B.S."/>
        </authorList>
    </citation>
    <scope>NUCLEOTIDE SEQUENCE [LARGE SCALE GENOMIC DNA]</scope>
    <source>
        <strain evidence="2 3">12B1</strain>
    </source>
</reference>